<evidence type="ECO:0000256" key="3">
    <source>
        <dbReference type="ARBA" id="ARBA00023016"/>
    </source>
</evidence>
<comment type="similarity">
    <text evidence="8">Belongs to the AP2/ERF transcription factor family. ERF subfamily.</text>
</comment>
<organism evidence="11 12">
    <name type="scientific">Quillaja saponaria</name>
    <name type="common">Soap bark tree</name>
    <dbReference type="NCBI Taxonomy" id="32244"/>
    <lineage>
        <taxon>Eukaryota</taxon>
        <taxon>Viridiplantae</taxon>
        <taxon>Streptophyta</taxon>
        <taxon>Embryophyta</taxon>
        <taxon>Tracheophyta</taxon>
        <taxon>Spermatophyta</taxon>
        <taxon>Magnoliopsida</taxon>
        <taxon>eudicotyledons</taxon>
        <taxon>Gunneridae</taxon>
        <taxon>Pentapetalae</taxon>
        <taxon>rosids</taxon>
        <taxon>fabids</taxon>
        <taxon>Fabales</taxon>
        <taxon>Quillajaceae</taxon>
        <taxon>Quillaja</taxon>
    </lineage>
</organism>
<keyword evidence="5" id="KW-0010">Activator</keyword>
<keyword evidence="12" id="KW-1185">Reference proteome</keyword>
<dbReference type="SMART" id="SM00380">
    <property type="entry name" value="AP2"/>
    <property type="match status" value="1"/>
</dbReference>
<accession>A0AAD7LI67</accession>
<evidence type="ECO:0000313" key="11">
    <source>
        <dbReference type="EMBL" id="KAJ7957811.1"/>
    </source>
</evidence>
<dbReference type="GO" id="GO:0005634">
    <property type="term" value="C:nucleus"/>
    <property type="evidence" value="ECO:0007669"/>
    <property type="project" value="UniProtKB-SubCell"/>
</dbReference>
<evidence type="ECO:0000313" key="12">
    <source>
        <dbReference type="Proteomes" id="UP001163823"/>
    </source>
</evidence>
<dbReference type="SUPFAM" id="SSF54171">
    <property type="entry name" value="DNA-binding domain"/>
    <property type="match status" value="1"/>
</dbReference>
<dbReference type="FunFam" id="3.30.730.10:FF:000001">
    <property type="entry name" value="Ethylene-responsive transcription factor 2"/>
    <property type="match status" value="1"/>
</dbReference>
<dbReference type="KEGG" id="qsa:O6P43_018630"/>
<comment type="caution">
    <text evidence="11">The sequence shown here is derived from an EMBL/GenBank/DDBJ whole genome shotgun (WGS) entry which is preliminary data.</text>
</comment>
<dbReference type="GO" id="GO:0045893">
    <property type="term" value="P:positive regulation of DNA-templated transcription"/>
    <property type="evidence" value="ECO:0007669"/>
    <property type="project" value="TreeGrafter"/>
</dbReference>
<dbReference type="CDD" id="cd00018">
    <property type="entry name" value="AP2"/>
    <property type="match status" value="1"/>
</dbReference>
<dbReference type="PANTHER" id="PTHR31241:SF62">
    <property type="entry name" value="DEHYDRATION-RESPONSIVE ELEMENT-BINDING PROTEIN 2D"/>
    <property type="match status" value="1"/>
</dbReference>
<keyword evidence="6" id="KW-0804">Transcription</keyword>
<dbReference type="InterPro" id="IPR036955">
    <property type="entry name" value="AP2/ERF_dom_sf"/>
</dbReference>
<evidence type="ECO:0000256" key="8">
    <source>
        <dbReference type="ARBA" id="ARBA00024343"/>
    </source>
</evidence>
<evidence type="ECO:0000256" key="6">
    <source>
        <dbReference type="ARBA" id="ARBA00023163"/>
    </source>
</evidence>
<gene>
    <name evidence="11" type="ORF">O6P43_018630</name>
</gene>
<dbReference type="InterPro" id="IPR016177">
    <property type="entry name" value="DNA-bd_dom_sf"/>
</dbReference>
<evidence type="ECO:0000256" key="9">
    <source>
        <dbReference type="SAM" id="MobiDB-lite"/>
    </source>
</evidence>
<dbReference type="GO" id="GO:0000976">
    <property type="term" value="F:transcription cis-regulatory region binding"/>
    <property type="evidence" value="ECO:0007669"/>
    <property type="project" value="TreeGrafter"/>
</dbReference>
<keyword evidence="3" id="KW-0346">Stress response</keyword>
<dbReference type="EMBL" id="JARAOO010000008">
    <property type="protein sequence ID" value="KAJ7957811.1"/>
    <property type="molecule type" value="Genomic_DNA"/>
</dbReference>
<dbReference type="GO" id="GO:0003700">
    <property type="term" value="F:DNA-binding transcription factor activity"/>
    <property type="evidence" value="ECO:0007669"/>
    <property type="project" value="InterPro"/>
</dbReference>
<evidence type="ECO:0000259" key="10">
    <source>
        <dbReference type="PROSITE" id="PS51032"/>
    </source>
</evidence>
<dbReference type="PRINTS" id="PR00367">
    <property type="entry name" value="ETHRSPELEMNT"/>
</dbReference>
<protein>
    <submittedName>
        <fullName evidence="11">Dehydration-responsive element-binding protein</fullName>
    </submittedName>
</protein>
<evidence type="ECO:0000256" key="2">
    <source>
        <dbReference type="ARBA" id="ARBA00023015"/>
    </source>
</evidence>
<feature type="region of interest" description="Disordered" evidence="9">
    <location>
        <begin position="1"/>
        <end position="33"/>
    </location>
</feature>
<name>A0AAD7LI67_QUISA</name>
<sequence length="273" mass="29828">MLKLGLGRMEEKKQVRTPQQATSRKGCMRGKGGPDNAACTYKGVRQRTWGKWVAEIREPNRGARLWLGTFATSHEAAVAYDGAAKKLYGANAKLNLPELATTSEPENTHSEKKTKIETQLQDQEESQLQGVQNSGICTSCPSSSFYGTAPTISLSFHDQVVPVYSSCAPFDIPLNQINNGKAVEDNTNTNNADTNLNTKQLLMGAEKLEEGFNGSFWGSLNESFALFDDQSMWTEAAMSLDLPDVGGIFGDENLVDGSSTGTWDTSLQSPWRM</sequence>
<comment type="subcellular location">
    <subcellularLocation>
        <location evidence="1">Nucleus</location>
    </subcellularLocation>
</comment>
<dbReference type="PROSITE" id="PS51032">
    <property type="entry name" value="AP2_ERF"/>
    <property type="match status" value="1"/>
</dbReference>
<keyword evidence="7" id="KW-0539">Nucleus</keyword>
<dbReference type="AlphaFoldDB" id="A0AAD7LI67"/>
<dbReference type="InterPro" id="IPR001471">
    <property type="entry name" value="AP2/ERF_dom"/>
</dbReference>
<evidence type="ECO:0000256" key="1">
    <source>
        <dbReference type="ARBA" id="ARBA00004123"/>
    </source>
</evidence>
<reference evidence="11" key="1">
    <citation type="journal article" date="2023" name="Science">
        <title>Elucidation of the pathway for biosynthesis of saponin adjuvants from the soapbark tree.</title>
        <authorList>
            <person name="Reed J."/>
            <person name="Orme A."/>
            <person name="El-Demerdash A."/>
            <person name="Owen C."/>
            <person name="Martin L.B.B."/>
            <person name="Misra R.C."/>
            <person name="Kikuchi S."/>
            <person name="Rejzek M."/>
            <person name="Martin A.C."/>
            <person name="Harkess A."/>
            <person name="Leebens-Mack J."/>
            <person name="Louveau T."/>
            <person name="Stephenson M.J."/>
            <person name="Osbourn A."/>
        </authorList>
    </citation>
    <scope>NUCLEOTIDE SEQUENCE</scope>
    <source>
        <strain evidence="11">S10</strain>
    </source>
</reference>
<dbReference type="Proteomes" id="UP001163823">
    <property type="component" value="Chromosome 8"/>
</dbReference>
<dbReference type="Pfam" id="PF00847">
    <property type="entry name" value="AP2"/>
    <property type="match status" value="1"/>
</dbReference>
<dbReference type="PANTHER" id="PTHR31241">
    <property type="entry name" value="DEHYDRATION-RESPONSIVE ELEMENT-BINDING PROTEIN 2C"/>
    <property type="match status" value="1"/>
</dbReference>
<evidence type="ECO:0000256" key="5">
    <source>
        <dbReference type="ARBA" id="ARBA00023159"/>
    </source>
</evidence>
<dbReference type="Gene3D" id="3.30.730.10">
    <property type="entry name" value="AP2/ERF domain"/>
    <property type="match status" value="1"/>
</dbReference>
<keyword evidence="4" id="KW-0238">DNA-binding</keyword>
<evidence type="ECO:0000256" key="4">
    <source>
        <dbReference type="ARBA" id="ARBA00023125"/>
    </source>
</evidence>
<evidence type="ECO:0000256" key="7">
    <source>
        <dbReference type="ARBA" id="ARBA00023242"/>
    </source>
</evidence>
<proteinExistence type="inferred from homology"/>
<keyword evidence="2" id="KW-0805">Transcription regulation</keyword>
<dbReference type="GO" id="GO:0006950">
    <property type="term" value="P:response to stress"/>
    <property type="evidence" value="ECO:0007669"/>
    <property type="project" value="TreeGrafter"/>
</dbReference>
<feature type="domain" description="AP2/ERF" evidence="10">
    <location>
        <begin position="40"/>
        <end position="97"/>
    </location>
</feature>